<keyword evidence="9" id="KW-1185">Reference proteome</keyword>
<evidence type="ECO:0000259" key="7">
    <source>
        <dbReference type="Pfam" id="PF00361"/>
    </source>
</evidence>
<dbReference type="InterPro" id="IPR003945">
    <property type="entry name" value="NU5C-like"/>
</dbReference>
<reference evidence="8 9" key="1">
    <citation type="submission" date="2022-03" db="EMBL/GenBank/DDBJ databases">
        <title>Pseudonocardia alaer sp. nov., a novel actinomycete isolated from reed forest soil.</title>
        <authorList>
            <person name="Wang L."/>
        </authorList>
    </citation>
    <scope>NUCLEOTIDE SEQUENCE [LARGE SCALE GENOMIC DNA]</scope>
    <source>
        <strain evidence="8 9">Y-16303</strain>
    </source>
</reference>
<evidence type="ECO:0000313" key="9">
    <source>
        <dbReference type="Proteomes" id="UP001299970"/>
    </source>
</evidence>
<organism evidence="8 9">
    <name type="scientific">Pseudonocardia alaniniphila</name>
    <dbReference type="NCBI Taxonomy" id="75291"/>
    <lineage>
        <taxon>Bacteria</taxon>
        <taxon>Bacillati</taxon>
        <taxon>Actinomycetota</taxon>
        <taxon>Actinomycetes</taxon>
        <taxon>Pseudonocardiales</taxon>
        <taxon>Pseudonocardiaceae</taxon>
        <taxon>Pseudonocardia</taxon>
    </lineage>
</organism>
<feature type="transmembrane region" description="Helical" evidence="6">
    <location>
        <begin position="437"/>
        <end position="463"/>
    </location>
</feature>
<feature type="transmembrane region" description="Helical" evidence="6">
    <location>
        <begin position="589"/>
        <end position="609"/>
    </location>
</feature>
<dbReference type="InterPro" id="IPR001750">
    <property type="entry name" value="ND/Mrp_TM"/>
</dbReference>
<feature type="transmembrane region" description="Helical" evidence="6">
    <location>
        <begin position="74"/>
        <end position="95"/>
    </location>
</feature>
<feature type="transmembrane region" description="Helical" evidence="6">
    <location>
        <begin position="107"/>
        <end position="131"/>
    </location>
</feature>
<name>A0ABS9TNC8_9PSEU</name>
<feature type="transmembrane region" description="Helical" evidence="6">
    <location>
        <begin position="475"/>
        <end position="492"/>
    </location>
</feature>
<feature type="transmembrane region" description="Helical" evidence="6">
    <location>
        <begin position="264"/>
        <end position="286"/>
    </location>
</feature>
<comment type="subcellular location">
    <subcellularLocation>
        <location evidence="1">Endomembrane system</location>
        <topology evidence="1">Multi-pass membrane protein</topology>
    </subcellularLocation>
    <subcellularLocation>
        <location evidence="5">Membrane</location>
        <topology evidence="5">Multi-pass membrane protein</topology>
    </subcellularLocation>
</comment>
<accession>A0ABS9TNC8</accession>
<comment type="caution">
    <text evidence="8">The sequence shown here is derived from an EMBL/GenBank/DDBJ whole genome shotgun (WGS) entry which is preliminary data.</text>
</comment>
<dbReference type="RefSeq" id="WP_241040830.1">
    <property type="nucleotide sequence ID" value="NZ_BAAAJF010000032.1"/>
</dbReference>
<dbReference type="Gene3D" id="1.20.5.2700">
    <property type="match status" value="1"/>
</dbReference>
<keyword evidence="2 5" id="KW-0812">Transmembrane</keyword>
<feature type="domain" description="NADH:quinone oxidoreductase/Mrp antiporter transmembrane" evidence="7">
    <location>
        <begin position="121"/>
        <end position="401"/>
    </location>
</feature>
<feature type="transmembrane region" description="Helical" evidence="6">
    <location>
        <begin position="325"/>
        <end position="343"/>
    </location>
</feature>
<dbReference type="Pfam" id="PF00361">
    <property type="entry name" value="Proton_antipo_M"/>
    <property type="match status" value="1"/>
</dbReference>
<feature type="transmembrane region" description="Helical" evidence="6">
    <location>
        <begin position="32"/>
        <end position="53"/>
    </location>
</feature>
<dbReference type="Proteomes" id="UP001299970">
    <property type="component" value="Unassembled WGS sequence"/>
</dbReference>
<feature type="transmembrane region" description="Helical" evidence="6">
    <location>
        <begin position="195"/>
        <end position="221"/>
    </location>
</feature>
<evidence type="ECO:0000256" key="3">
    <source>
        <dbReference type="ARBA" id="ARBA00022989"/>
    </source>
</evidence>
<dbReference type="PRINTS" id="PR01434">
    <property type="entry name" value="NADHDHGNASE5"/>
</dbReference>
<evidence type="ECO:0000256" key="6">
    <source>
        <dbReference type="SAM" id="Phobius"/>
    </source>
</evidence>
<keyword evidence="4 6" id="KW-0472">Membrane</keyword>
<dbReference type="PANTHER" id="PTHR42829:SF2">
    <property type="entry name" value="NADH-UBIQUINONE OXIDOREDUCTASE CHAIN 5"/>
    <property type="match status" value="1"/>
</dbReference>
<evidence type="ECO:0000256" key="2">
    <source>
        <dbReference type="ARBA" id="ARBA00022692"/>
    </source>
</evidence>
<evidence type="ECO:0000256" key="1">
    <source>
        <dbReference type="ARBA" id="ARBA00004127"/>
    </source>
</evidence>
<feature type="transmembrane region" description="Helical" evidence="6">
    <location>
        <begin position="355"/>
        <end position="373"/>
    </location>
</feature>
<proteinExistence type="predicted"/>
<protein>
    <submittedName>
        <fullName evidence="8">NADH-quinone oxidoreductase subunit L</fullName>
    </submittedName>
</protein>
<dbReference type="PANTHER" id="PTHR42829">
    <property type="entry name" value="NADH-UBIQUINONE OXIDOREDUCTASE CHAIN 5"/>
    <property type="match status" value="1"/>
</dbReference>
<feature type="transmembrane region" description="Helical" evidence="6">
    <location>
        <begin position="233"/>
        <end position="252"/>
    </location>
</feature>
<evidence type="ECO:0000256" key="5">
    <source>
        <dbReference type="RuleBase" id="RU000320"/>
    </source>
</evidence>
<gene>
    <name evidence="8" type="ORF">MMF94_30470</name>
</gene>
<feature type="transmembrane region" description="Helical" evidence="6">
    <location>
        <begin position="298"/>
        <end position="319"/>
    </location>
</feature>
<dbReference type="EMBL" id="JAKXMK010000029">
    <property type="protein sequence ID" value="MCH6170045.1"/>
    <property type="molecule type" value="Genomic_DNA"/>
</dbReference>
<sequence length="610" mass="61541">MPASALLCSLVAVPVGAGGILALAGRRADRFAAPVSALLAAAVLALAIAAAVLRPTADAPLFAGIRAGLAVDGLSATMVVTVSGALLAVLLVAAGEPGLRTGRFVGLMLLFAGAMLMTVTATTLAVLLMAWEVMGATSWALIAYHRGDPAAVRAAHTAFLTTRTADLGLYLATGAALAGGIGSLGLSALPATQGGWLHLVAAGVVVAALGKSAQLPFSFWLSGAMRGPSPVSALLHSATMVAAGAYLLLRLAPLLEASGWAAPAVAWTGVATAVLLGLVAVAQSDLKQLLAASTCAQIGYMVLAAGVGGTAAGTLQLVAHAATKSLLFLVAGVWLVTLGTRRLDGLRGAARRFRLVGLTFTVGALTLAGIPPLSLWATKDSVLAAALERSPALYAAGLAAAVIAACYSVKALWYVWQPAVSGTGRIEREPANRVAAVVRPPLVVLALLAAGLGLLPLLATGVLAPVPAPAGWEPAVSAVLALGAAALTWGLAARLPAPALLHGWLGIERAVHAVLVRPALALASALARFDDRVLDRAVDGAGRATLRAARMLDRRAEHPLDSGVSAIAAAARALGRWARRPQTGQLHQYYAQMAVGFAVLAALAVVITVR</sequence>
<feature type="transmembrane region" description="Helical" evidence="6">
    <location>
        <begin position="393"/>
        <end position="416"/>
    </location>
</feature>
<evidence type="ECO:0000313" key="8">
    <source>
        <dbReference type="EMBL" id="MCH6170045.1"/>
    </source>
</evidence>
<keyword evidence="3 6" id="KW-1133">Transmembrane helix</keyword>
<evidence type="ECO:0000256" key="4">
    <source>
        <dbReference type="ARBA" id="ARBA00023136"/>
    </source>
</evidence>
<feature type="transmembrane region" description="Helical" evidence="6">
    <location>
        <begin position="167"/>
        <end position="189"/>
    </location>
</feature>